<gene>
    <name evidence="3" type="ORF">ACFOD9_03860</name>
</gene>
<protein>
    <submittedName>
        <fullName evidence="3">CHAD domain-containing protein</fullName>
    </submittedName>
</protein>
<evidence type="ECO:0000313" key="4">
    <source>
        <dbReference type="Proteomes" id="UP001595604"/>
    </source>
</evidence>
<dbReference type="Pfam" id="PF01928">
    <property type="entry name" value="CYTH"/>
    <property type="match status" value="1"/>
</dbReference>
<dbReference type="Pfam" id="PF05235">
    <property type="entry name" value="CHAD"/>
    <property type="match status" value="1"/>
</dbReference>
<dbReference type="PANTHER" id="PTHR39569:SF1">
    <property type="entry name" value="INORGANIC TRIPHOSPHATASE"/>
    <property type="match status" value="1"/>
</dbReference>
<feature type="domain" description="CYTH" evidence="1">
    <location>
        <begin position="2"/>
        <end position="195"/>
    </location>
</feature>
<evidence type="ECO:0000313" key="3">
    <source>
        <dbReference type="EMBL" id="MFC3173382.1"/>
    </source>
</evidence>
<dbReference type="InterPro" id="IPR007899">
    <property type="entry name" value="CHAD_dom"/>
</dbReference>
<dbReference type="InterPro" id="IPR039013">
    <property type="entry name" value="YgiF"/>
</dbReference>
<feature type="domain" description="CHAD" evidence="2">
    <location>
        <begin position="209"/>
        <end position="473"/>
    </location>
</feature>
<dbReference type="Gene3D" id="2.40.320.10">
    <property type="entry name" value="Hypothetical Protein Pfu-838710-001"/>
    <property type="match status" value="1"/>
</dbReference>
<dbReference type="SUPFAM" id="SSF55154">
    <property type="entry name" value="CYTH-like phosphatases"/>
    <property type="match status" value="1"/>
</dbReference>
<dbReference type="PROSITE" id="PS51708">
    <property type="entry name" value="CHAD"/>
    <property type="match status" value="1"/>
</dbReference>
<dbReference type="PANTHER" id="PTHR39569">
    <property type="entry name" value="INORGANIC TRIPHOSPHATASE"/>
    <property type="match status" value="1"/>
</dbReference>
<name>A0ABV7IT92_9SPHN</name>
<dbReference type="SMART" id="SM00880">
    <property type="entry name" value="CHAD"/>
    <property type="match status" value="1"/>
</dbReference>
<dbReference type="CDD" id="cd07756">
    <property type="entry name" value="CYTH-like_Pase_CHAD"/>
    <property type="match status" value="1"/>
</dbReference>
<evidence type="ECO:0000259" key="1">
    <source>
        <dbReference type="PROSITE" id="PS51707"/>
    </source>
</evidence>
<dbReference type="InterPro" id="IPR038186">
    <property type="entry name" value="CHAD_dom_sf"/>
</dbReference>
<proteinExistence type="predicted"/>
<dbReference type="EMBL" id="JBHRTQ010000004">
    <property type="protein sequence ID" value="MFC3173382.1"/>
    <property type="molecule type" value="Genomic_DNA"/>
</dbReference>
<keyword evidence="4" id="KW-1185">Reference proteome</keyword>
<dbReference type="SMART" id="SM01118">
    <property type="entry name" value="CYTH"/>
    <property type="match status" value="1"/>
</dbReference>
<dbReference type="Gene3D" id="1.40.20.10">
    <property type="entry name" value="CHAD domain"/>
    <property type="match status" value="1"/>
</dbReference>
<dbReference type="InterPro" id="IPR033469">
    <property type="entry name" value="CYTH-like_dom_sf"/>
</dbReference>
<evidence type="ECO:0000259" key="2">
    <source>
        <dbReference type="PROSITE" id="PS51708"/>
    </source>
</evidence>
<organism evidence="3 4">
    <name type="scientific">Novosphingobium bradum</name>
    <dbReference type="NCBI Taxonomy" id="1737444"/>
    <lineage>
        <taxon>Bacteria</taxon>
        <taxon>Pseudomonadati</taxon>
        <taxon>Pseudomonadota</taxon>
        <taxon>Alphaproteobacteria</taxon>
        <taxon>Sphingomonadales</taxon>
        <taxon>Sphingomonadaceae</taxon>
        <taxon>Novosphingobium</taxon>
    </lineage>
</organism>
<dbReference type="InterPro" id="IPR023577">
    <property type="entry name" value="CYTH_domain"/>
</dbReference>
<comment type="caution">
    <text evidence="3">The sequence shown here is derived from an EMBL/GenBank/DDBJ whole genome shotgun (WGS) entry which is preliminary data.</text>
</comment>
<dbReference type="RefSeq" id="WP_379508770.1">
    <property type="nucleotide sequence ID" value="NZ_JBHRTQ010000004.1"/>
</dbReference>
<dbReference type="Proteomes" id="UP001595604">
    <property type="component" value="Unassembled WGS sequence"/>
</dbReference>
<reference evidence="4" key="1">
    <citation type="journal article" date="2019" name="Int. J. Syst. Evol. Microbiol.">
        <title>The Global Catalogue of Microorganisms (GCM) 10K type strain sequencing project: providing services to taxonomists for standard genome sequencing and annotation.</title>
        <authorList>
            <consortium name="The Broad Institute Genomics Platform"/>
            <consortium name="The Broad Institute Genome Sequencing Center for Infectious Disease"/>
            <person name="Wu L."/>
            <person name="Ma J."/>
        </authorList>
    </citation>
    <scope>NUCLEOTIDE SEQUENCE [LARGE SCALE GENOMIC DNA]</scope>
    <source>
        <strain evidence="4">KCTC 42984</strain>
    </source>
</reference>
<dbReference type="PROSITE" id="PS51707">
    <property type="entry name" value="CYTH"/>
    <property type="match status" value="1"/>
</dbReference>
<sequence length="473" mass="51678">MGSEVELKLDLTAEAADRLAESGVLGAGEVRQLRSLYFDTPDDRLRRHGLALRIRRDGHRLVQTVKQRHAPGAGLFARGEWEFAVRSLTPVVDSRGPLEEALGRHAGDLAIRFTVDCERTRFTLAEGRTTIAAVLDRGQVHARDRATGFAELELELVSGAADDLFALARRLDQVAPLRIGVLSKSDRGFRLVGALPGSEKAAPVALTPATGVVGACAAIVTGCLHHYRRNEAILLATRDGEALHQARVALRRLRSAHAVFAPLLRDGESARLDSAVRGLARVLGAARDLDVLWERCAPDLRPALKPRREVAWRGVSRALAAPATRRLMLDLAQWAMLGGWRDAPLTAELRAAPLAPFAAAALDKRLERVRRHGHHLADLPDEARHTLRKDAKKLRYAVEFFAGLPAPAASRKRRDRFLAALAELQDRLGLLNDLAVARAVLGAAAPDDEAQARHLLHRASEARHALLGCDPFW</sequence>
<accession>A0ABV7IT92</accession>